<evidence type="ECO:0000256" key="1">
    <source>
        <dbReference type="ARBA" id="ARBA00022598"/>
    </source>
</evidence>
<dbReference type="Pfam" id="PF09334">
    <property type="entry name" value="tRNA-synt_1g"/>
    <property type="match status" value="1"/>
</dbReference>
<evidence type="ECO:0000256" key="5">
    <source>
        <dbReference type="ARBA" id="ARBA00023146"/>
    </source>
</evidence>
<organism evidence="6 7">
    <name type="scientific">Actinoalloteichus hoggarensis</name>
    <dbReference type="NCBI Taxonomy" id="1470176"/>
    <lineage>
        <taxon>Bacteria</taxon>
        <taxon>Bacillati</taxon>
        <taxon>Actinomycetota</taxon>
        <taxon>Actinomycetes</taxon>
        <taxon>Pseudonocardiales</taxon>
        <taxon>Pseudonocardiaceae</taxon>
        <taxon>Actinoalloteichus</taxon>
    </lineage>
</organism>
<proteinExistence type="predicted"/>
<dbReference type="GO" id="GO:0006418">
    <property type="term" value="P:tRNA aminoacylation for protein translation"/>
    <property type="evidence" value="ECO:0007669"/>
    <property type="project" value="InterPro"/>
</dbReference>
<reference evidence="6 7" key="1">
    <citation type="submission" date="2017-07" db="EMBL/GenBank/DDBJ databases">
        <title>Complete genome sequence of Actinoalloteichus hoggarensis DSM 45943, type strain of Actinoalloteichus hoggarensis.</title>
        <authorList>
            <person name="Ruckert C."/>
            <person name="Nouioui I."/>
            <person name="Willmese J."/>
            <person name="van Wezel G."/>
            <person name="Klenk H.-P."/>
            <person name="Kalinowski J."/>
            <person name="Zotchev S.B."/>
        </authorList>
    </citation>
    <scope>NUCLEOTIDE SEQUENCE [LARGE SCALE GENOMIC DNA]</scope>
    <source>
        <strain evidence="6 7">DSM 45943</strain>
    </source>
</reference>
<dbReference type="EMBL" id="CP022521">
    <property type="protein sequence ID" value="ASO21158.1"/>
    <property type="molecule type" value="Genomic_DNA"/>
</dbReference>
<name>A0A221W5P1_9PSEU</name>
<protein>
    <submittedName>
        <fullName evidence="6">Methionyl-tRNA synthetase</fullName>
    </submittedName>
</protein>
<dbReference type="InterPro" id="IPR015413">
    <property type="entry name" value="Methionyl/Leucyl_tRNA_Synth"/>
</dbReference>
<dbReference type="Gene3D" id="3.40.50.620">
    <property type="entry name" value="HUPs"/>
    <property type="match status" value="1"/>
</dbReference>
<evidence type="ECO:0000256" key="2">
    <source>
        <dbReference type="ARBA" id="ARBA00022741"/>
    </source>
</evidence>
<keyword evidence="1" id="KW-0436">Ligase</keyword>
<evidence type="ECO:0000313" key="7">
    <source>
        <dbReference type="Proteomes" id="UP000204221"/>
    </source>
</evidence>
<gene>
    <name evidence="6" type="ORF">AHOG_17665</name>
</gene>
<keyword evidence="3" id="KW-0067">ATP-binding</keyword>
<keyword evidence="7" id="KW-1185">Reference proteome</keyword>
<dbReference type="GO" id="GO:0005524">
    <property type="term" value="F:ATP binding"/>
    <property type="evidence" value="ECO:0007669"/>
    <property type="project" value="UniProtKB-KW"/>
</dbReference>
<dbReference type="InterPro" id="IPR014729">
    <property type="entry name" value="Rossmann-like_a/b/a_fold"/>
</dbReference>
<evidence type="ECO:0000313" key="6">
    <source>
        <dbReference type="EMBL" id="ASO21158.1"/>
    </source>
</evidence>
<keyword evidence="5 6" id="KW-0030">Aminoacyl-tRNA synthetase</keyword>
<evidence type="ECO:0000256" key="4">
    <source>
        <dbReference type="ARBA" id="ARBA00022917"/>
    </source>
</evidence>
<keyword evidence="4" id="KW-0648">Protein biosynthesis</keyword>
<accession>A0A221W5P1</accession>
<keyword evidence="2" id="KW-0547">Nucleotide-binding</keyword>
<dbReference type="RefSeq" id="WP_245856289.1">
    <property type="nucleotide sequence ID" value="NZ_CP022521.1"/>
</dbReference>
<evidence type="ECO:0000256" key="3">
    <source>
        <dbReference type="ARBA" id="ARBA00022840"/>
    </source>
</evidence>
<dbReference type="Proteomes" id="UP000204221">
    <property type="component" value="Chromosome"/>
</dbReference>
<dbReference type="KEGG" id="ahg:AHOG_17665"/>
<dbReference type="GO" id="GO:0004812">
    <property type="term" value="F:aminoacyl-tRNA ligase activity"/>
    <property type="evidence" value="ECO:0007669"/>
    <property type="project" value="UniProtKB-KW"/>
</dbReference>
<dbReference type="AlphaFoldDB" id="A0A221W5P1"/>
<sequence>MSRRHLTTAIPYVNARPHLRFAMELVQADVTARHWRHRDTRSASPPTPTTIP</sequence>